<feature type="transmembrane region" description="Helical" evidence="1">
    <location>
        <begin position="30"/>
        <end position="46"/>
    </location>
</feature>
<organism evidence="2 3">
    <name type="scientific">Azotobacter bryophylli</name>
    <dbReference type="NCBI Taxonomy" id="1986537"/>
    <lineage>
        <taxon>Bacteria</taxon>
        <taxon>Pseudomonadati</taxon>
        <taxon>Pseudomonadota</taxon>
        <taxon>Gammaproteobacteria</taxon>
        <taxon>Pseudomonadales</taxon>
        <taxon>Pseudomonadaceae</taxon>
        <taxon>Azotobacter</taxon>
    </lineage>
</organism>
<evidence type="ECO:0000313" key="3">
    <source>
        <dbReference type="Proteomes" id="UP001595457"/>
    </source>
</evidence>
<keyword evidence="1" id="KW-0472">Membrane</keyword>
<gene>
    <name evidence="2" type="ORF">ACFOJE_07085</name>
</gene>
<dbReference type="Pfam" id="PF05857">
    <property type="entry name" value="TraX"/>
    <property type="match status" value="1"/>
</dbReference>
<name>A0ABV7ATA8_9GAMM</name>
<comment type="caution">
    <text evidence="2">The sequence shown here is derived from an EMBL/GenBank/DDBJ whole genome shotgun (WGS) entry which is preliminary data.</text>
</comment>
<evidence type="ECO:0000313" key="2">
    <source>
        <dbReference type="EMBL" id="MFC2971977.1"/>
    </source>
</evidence>
<feature type="transmembrane region" description="Helical" evidence="1">
    <location>
        <begin position="174"/>
        <end position="193"/>
    </location>
</feature>
<dbReference type="InterPro" id="IPR008875">
    <property type="entry name" value="TraX"/>
</dbReference>
<dbReference type="Proteomes" id="UP001595457">
    <property type="component" value="Unassembled WGS sequence"/>
</dbReference>
<dbReference type="RefSeq" id="WP_377813882.1">
    <property type="nucleotide sequence ID" value="NZ_JBHRSJ010000012.1"/>
</dbReference>
<accession>A0ABV7ATA8</accession>
<keyword evidence="1" id="KW-1133">Transmembrane helix</keyword>
<keyword evidence="1" id="KW-0812">Transmembrane</keyword>
<feature type="transmembrane region" description="Helical" evidence="1">
    <location>
        <begin position="128"/>
        <end position="143"/>
    </location>
</feature>
<reference evidence="3" key="1">
    <citation type="journal article" date="2019" name="Int. J. Syst. Evol. Microbiol.">
        <title>The Global Catalogue of Microorganisms (GCM) 10K type strain sequencing project: providing services to taxonomists for standard genome sequencing and annotation.</title>
        <authorList>
            <consortium name="The Broad Institute Genomics Platform"/>
            <consortium name="The Broad Institute Genome Sequencing Center for Infectious Disease"/>
            <person name="Wu L."/>
            <person name="Ma J."/>
        </authorList>
    </citation>
    <scope>NUCLEOTIDE SEQUENCE [LARGE SCALE GENOMIC DNA]</scope>
    <source>
        <strain evidence="3">KCTC 62195</strain>
    </source>
</reference>
<sequence>MLKWLALLGMLLDHLRHVWQQAIWVFVPGRTAFPFFCLIVAANLARRRRQPQRRSAQMRYLGWLLLFALLSEWPYRLLVEYPASVNVLPTLALGLLLANAGLQPYLPERLLGLAALALALWFDEELMFGAFGVLLPAAFVFALDRRPRAWLVPAGVAVAANADGFSAVRMFGPLFVALVYGACFAAPLFGLWLLRRSPAFPVAPLRRWAYAFYPGHFLMLYGLREWLFGS</sequence>
<protein>
    <submittedName>
        <fullName evidence="2">TraX family protein</fullName>
    </submittedName>
</protein>
<feature type="transmembrane region" description="Helical" evidence="1">
    <location>
        <begin position="205"/>
        <end position="223"/>
    </location>
</feature>
<dbReference type="EMBL" id="JBHRSJ010000012">
    <property type="protein sequence ID" value="MFC2971977.1"/>
    <property type="molecule type" value="Genomic_DNA"/>
</dbReference>
<keyword evidence="3" id="KW-1185">Reference proteome</keyword>
<proteinExistence type="predicted"/>
<evidence type="ECO:0000256" key="1">
    <source>
        <dbReference type="SAM" id="Phobius"/>
    </source>
</evidence>
<feature type="transmembrane region" description="Helical" evidence="1">
    <location>
        <begin position="81"/>
        <end position="98"/>
    </location>
</feature>